<dbReference type="SUPFAM" id="SSF47413">
    <property type="entry name" value="lambda repressor-like DNA-binding domains"/>
    <property type="match status" value="1"/>
</dbReference>
<dbReference type="PANTHER" id="PTHR46797">
    <property type="entry name" value="HTH-TYPE TRANSCRIPTIONAL REGULATOR"/>
    <property type="match status" value="1"/>
</dbReference>
<dbReference type="PANTHER" id="PTHR46797:SF1">
    <property type="entry name" value="METHYLPHOSPHONATE SYNTHASE"/>
    <property type="match status" value="1"/>
</dbReference>
<dbReference type="GO" id="GO:0005829">
    <property type="term" value="C:cytosol"/>
    <property type="evidence" value="ECO:0007669"/>
    <property type="project" value="TreeGrafter"/>
</dbReference>
<evidence type="ECO:0000256" key="1">
    <source>
        <dbReference type="ARBA" id="ARBA00023125"/>
    </source>
</evidence>
<dbReference type="InterPro" id="IPR010982">
    <property type="entry name" value="Lambda_DNA-bd_dom_sf"/>
</dbReference>
<dbReference type="Gene3D" id="1.10.260.40">
    <property type="entry name" value="lambda repressor-like DNA-binding domains"/>
    <property type="match status" value="1"/>
</dbReference>
<dbReference type="PROSITE" id="PS50943">
    <property type="entry name" value="HTH_CROC1"/>
    <property type="match status" value="1"/>
</dbReference>
<dbReference type="AlphaFoldDB" id="A0A1C1A5Z9"/>
<keyword evidence="2" id="KW-0175">Coiled coil</keyword>
<dbReference type="InterPro" id="IPR050807">
    <property type="entry name" value="TransReg_Diox_bact_type"/>
</dbReference>
<dbReference type="EMBL" id="LYPC01000012">
    <property type="protein sequence ID" value="OCT15978.1"/>
    <property type="molecule type" value="Genomic_DNA"/>
</dbReference>
<evidence type="ECO:0000256" key="2">
    <source>
        <dbReference type="SAM" id="Coils"/>
    </source>
</evidence>
<protein>
    <recommendedName>
        <fullName evidence="3">HTH cro/C1-type domain-containing protein</fullName>
    </recommendedName>
</protein>
<dbReference type="CDD" id="cd00093">
    <property type="entry name" value="HTH_XRE"/>
    <property type="match status" value="1"/>
</dbReference>
<dbReference type="RefSeq" id="WP_065851481.1">
    <property type="nucleotide sequence ID" value="NZ_LYPC01000012.1"/>
</dbReference>
<dbReference type="GO" id="GO:0003677">
    <property type="term" value="F:DNA binding"/>
    <property type="evidence" value="ECO:0007669"/>
    <property type="project" value="UniProtKB-KW"/>
</dbReference>
<dbReference type="GO" id="GO:0003700">
    <property type="term" value="F:DNA-binding transcription factor activity"/>
    <property type="evidence" value="ECO:0007669"/>
    <property type="project" value="TreeGrafter"/>
</dbReference>
<dbReference type="SMART" id="SM00530">
    <property type="entry name" value="HTH_XRE"/>
    <property type="match status" value="1"/>
</dbReference>
<keyword evidence="5" id="KW-1185">Reference proteome</keyword>
<dbReference type="Pfam" id="PF01381">
    <property type="entry name" value="HTH_3"/>
    <property type="match status" value="1"/>
</dbReference>
<dbReference type="InterPro" id="IPR001387">
    <property type="entry name" value="Cro/C1-type_HTH"/>
</dbReference>
<sequence length="111" mass="12970">MSKFFASVGKRVRFYRKAAQLSQEELGALINIDQSYLGKIERGEVNITLETIQKISEVLNINPSQLFEEEKDRTNKEKNELLNKIDLLLVNLKIDELKTLYRIIKDILLFK</sequence>
<organism evidence="4 5">
    <name type="scientific">Paenibacillus pectinilyticus</name>
    <dbReference type="NCBI Taxonomy" id="512399"/>
    <lineage>
        <taxon>Bacteria</taxon>
        <taxon>Bacillati</taxon>
        <taxon>Bacillota</taxon>
        <taxon>Bacilli</taxon>
        <taxon>Bacillales</taxon>
        <taxon>Paenibacillaceae</taxon>
        <taxon>Paenibacillus</taxon>
    </lineage>
</organism>
<dbReference type="STRING" id="512399.A8709_10180"/>
<proteinExistence type="predicted"/>
<dbReference type="OrthoDB" id="9814553at2"/>
<gene>
    <name evidence="4" type="ORF">A8709_10180</name>
</gene>
<accession>A0A1C1A5Z9</accession>
<feature type="coiled-coil region" evidence="2">
    <location>
        <begin position="64"/>
        <end position="91"/>
    </location>
</feature>
<feature type="domain" description="HTH cro/C1-type" evidence="3">
    <location>
        <begin position="12"/>
        <end position="66"/>
    </location>
</feature>
<evidence type="ECO:0000259" key="3">
    <source>
        <dbReference type="PROSITE" id="PS50943"/>
    </source>
</evidence>
<reference evidence="5" key="1">
    <citation type="submission" date="2016-05" db="EMBL/GenBank/DDBJ databases">
        <title>Paenibacillus oryzae. sp. nov., isolated from the rice root.</title>
        <authorList>
            <person name="Zhang J."/>
            <person name="Zhang X."/>
        </authorList>
    </citation>
    <scope>NUCLEOTIDE SEQUENCE [LARGE SCALE GENOMIC DNA]</scope>
    <source>
        <strain evidence="5">KCTC13222</strain>
    </source>
</reference>
<name>A0A1C1A5Z9_9BACL</name>
<evidence type="ECO:0000313" key="4">
    <source>
        <dbReference type="EMBL" id="OCT15978.1"/>
    </source>
</evidence>
<keyword evidence="1" id="KW-0238">DNA-binding</keyword>
<comment type="caution">
    <text evidence="4">The sequence shown here is derived from an EMBL/GenBank/DDBJ whole genome shotgun (WGS) entry which is preliminary data.</text>
</comment>
<evidence type="ECO:0000313" key="5">
    <source>
        <dbReference type="Proteomes" id="UP000093309"/>
    </source>
</evidence>
<dbReference type="Proteomes" id="UP000093309">
    <property type="component" value="Unassembled WGS sequence"/>
</dbReference>